<comment type="caution">
    <text evidence="1">The sequence shown here is derived from an EMBL/GenBank/DDBJ whole genome shotgun (WGS) entry which is preliminary data.</text>
</comment>
<accession>A0A3S3QMB5</accession>
<evidence type="ECO:0008006" key="3">
    <source>
        <dbReference type="Google" id="ProtNLM"/>
    </source>
</evidence>
<gene>
    <name evidence="1" type="ORF">VT98_11464</name>
</gene>
<feature type="non-terminal residue" evidence="1">
    <location>
        <position position="1"/>
    </location>
</feature>
<name>A0A3S3QMB5_9BACT</name>
<sequence length="50" mass="5438">GYFASHPEAVQRIDALRRLASVAGFAERETAPLPTVLKGEHIGSPLRHSK</sequence>
<evidence type="ECO:0000313" key="2">
    <source>
        <dbReference type="Proteomes" id="UP000288086"/>
    </source>
</evidence>
<keyword evidence="2" id="KW-1185">Reference proteome</keyword>
<organism evidence="1 2">
    <name type="scientific">Candidatus Electrothrix communis</name>
    <dbReference type="NCBI Taxonomy" id="1859133"/>
    <lineage>
        <taxon>Bacteria</taxon>
        <taxon>Pseudomonadati</taxon>
        <taxon>Thermodesulfobacteriota</taxon>
        <taxon>Desulfobulbia</taxon>
        <taxon>Desulfobulbales</taxon>
        <taxon>Desulfobulbaceae</taxon>
        <taxon>Candidatus Electrothrix</taxon>
    </lineage>
</organism>
<evidence type="ECO:0000313" key="1">
    <source>
        <dbReference type="EMBL" id="RWX48473.1"/>
    </source>
</evidence>
<dbReference type="AlphaFoldDB" id="A0A3S3QMB5"/>
<reference evidence="1 2" key="1">
    <citation type="submission" date="2017-01" db="EMBL/GenBank/DDBJ databases">
        <title>The cable genome- insights into the physiology and evolution of filamentous bacteria capable of sulfide oxidation via long distance electron transfer.</title>
        <authorList>
            <person name="Schreiber L."/>
            <person name="Bjerg J.T."/>
            <person name="Boggild A."/>
            <person name="Van De Vossenberg J."/>
            <person name="Meysman F."/>
            <person name="Nielsen L.P."/>
            <person name="Schramm A."/>
            <person name="Kjeldsen K.U."/>
        </authorList>
    </citation>
    <scope>NUCLEOTIDE SEQUENCE [LARGE SCALE GENOMIC DNA]</scope>
    <source>
        <strain evidence="1">A1</strain>
    </source>
</reference>
<protein>
    <recommendedName>
        <fullName evidence="3">Peptidase family M48</fullName>
    </recommendedName>
</protein>
<proteinExistence type="predicted"/>
<dbReference type="Proteomes" id="UP000288086">
    <property type="component" value="Unassembled WGS sequence"/>
</dbReference>
<dbReference type="EMBL" id="MTKP01000146">
    <property type="protein sequence ID" value="RWX48473.1"/>
    <property type="molecule type" value="Genomic_DNA"/>
</dbReference>